<evidence type="ECO:0000313" key="3">
    <source>
        <dbReference type="Proteomes" id="UP001178461"/>
    </source>
</evidence>
<evidence type="ECO:0000256" key="1">
    <source>
        <dbReference type="SAM" id="MobiDB-lite"/>
    </source>
</evidence>
<accession>A0AA35LKA9</accession>
<dbReference type="AlphaFoldDB" id="A0AA35LKA9"/>
<name>A0AA35LKA9_9SAUR</name>
<feature type="compositionally biased region" description="Polar residues" evidence="1">
    <location>
        <begin position="159"/>
        <end position="168"/>
    </location>
</feature>
<reference evidence="2" key="1">
    <citation type="submission" date="2022-12" db="EMBL/GenBank/DDBJ databases">
        <authorList>
            <person name="Alioto T."/>
            <person name="Alioto T."/>
            <person name="Gomez Garrido J."/>
        </authorList>
    </citation>
    <scope>NUCLEOTIDE SEQUENCE</scope>
</reference>
<evidence type="ECO:0000313" key="2">
    <source>
        <dbReference type="EMBL" id="CAI5797673.1"/>
    </source>
</evidence>
<gene>
    <name evidence="2" type="ORF">PODLI_1B003750</name>
</gene>
<feature type="compositionally biased region" description="Basic and acidic residues" evidence="1">
    <location>
        <begin position="66"/>
        <end position="75"/>
    </location>
</feature>
<dbReference type="Proteomes" id="UP001178461">
    <property type="component" value="Chromosome 16"/>
</dbReference>
<feature type="compositionally biased region" description="Basic residues" evidence="1">
    <location>
        <begin position="117"/>
        <end position="133"/>
    </location>
</feature>
<feature type="region of interest" description="Disordered" evidence="1">
    <location>
        <begin position="16"/>
        <end position="180"/>
    </location>
</feature>
<protein>
    <submittedName>
        <fullName evidence="2">Uncharacterized protein</fullName>
    </submittedName>
</protein>
<feature type="compositionally biased region" description="Basic residues" evidence="1">
    <location>
        <begin position="93"/>
        <end position="109"/>
    </location>
</feature>
<feature type="compositionally biased region" description="Basic and acidic residues" evidence="1">
    <location>
        <begin position="136"/>
        <end position="158"/>
    </location>
</feature>
<keyword evidence="3" id="KW-1185">Reference proteome</keyword>
<dbReference type="EMBL" id="OX395143">
    <property type="protein sequence ID" value="CAI5797673.1"/>
    <property type="molecule type" value="Genomic_DNA"/>
</dbReference>
<proteinExistence type="predicted"/>
<sequence>MAQLCILTLKLALDQPVHPREDASKKRAVPPVSTEALSCLPLPTDNKHLEEPCQTQETSSTNGCVRLKDSQEYARHKSCSPSCTEEFTPPPTKGKKKKKKSTRKKRRRSPSCSPSPLKKKKKKKSSKKRKRNRQVFIKEEKTQFPKPQRQKEGRKKTQETGLCQSKSLSDSRHRKTRGKN</sequence>
<organism evidence="2 3">
    <name type="scientific">Podarcis lilfordi</name>
    <name type="common">Lilford's wall lizard</name>
    <dbReference type="NCBI Taxonomy" id="74358"/>
    <lineage>
        <taxon>Eukaryota</taxon>
        <taxon>Metazoa</taxon>
        <taxon>Chordata</taxon>
        <taxon>Craniata</taxon>
        <taxon>Vertebrata</taxon>
        <taxon>Euteleostomi</taxon>
        <taxon>Lepidosauria</taxon>
        <taxon>Squamata</taxon>
        <taxon>Bifurcata</taxon>
        <taxon>Unidentata</taxon>
        <taxon>Episquamata</taxon>
        <taxon>Laterata</taxon>
        <taxon>Lacertibaenia</taxon>
        <taxon>Lacertidae</taxon>
        <taxon>Podarcis</taxon>
    </lineage>
</organism>
<feature type="compositionally biased region" description="Polar residues" evidence="1">
    <location>
        <begin position="53"/>
        <end position="63"/>
    </location>
</feature>